<protein>
    <submittedName>
        <fullName evidence="1">Uncharacterized protein</fullName>
    </submittedName>
</protein>
<dbReference type="Proteomes" id="UP000322234">
    <property type="component" value="Unassembled WGS sequence"/>
</dbReference>
<accession>A0A6B0QVF5</accession>
<evidence type="ECO:0000313" key="1">
    <source>
        <dbReference type="EMBL" id="MXQ81120.1"/>
    </source>
</evidence>
<sequence>MTTAGKAGKRKGLPGLNRSLLVTRRNRLRMFLKVPLSTCCLQNRMLQTGPKDRHEDPGDLKGQQTLCMNSLLSRLEFSHSVIGSKSSKSPKVTAVKVDLVNFIHKCN</sequence>
<proteinExistence type="predicted"/>
<evidence type="ECO:0000313" key="2">
    <source>
        <dbReference type="Proteomes" id="UP000322234"/>
    </source>
</evidence>
<reference evidence="1" key="1">
    <citation type="submission" date="2019-10" db="EMBL/GenBank/DDBJ databases">
        <title>The sequence and de novo assembly of the wild yak genome.</title>
        <authorList>
            <person name="Liu Y."/>
        </authorList>
    </citation>
    <scope>NUCLEOTIDE SEQUENCE [LARGE SCALE GENOMIC DNA]</scope>
    <source>
        <strain evidence="1">WY2019</strain>
    </source>
</reference>
<keyword evidence="2" id="KW-1185">Reference proteome</keyword>
<organism evidence="1 2">
    <name type="scientific">Bos mutus</name>
    <name type="common">wild yak</name>
    <dbReference type="NCBI Taxonomy" id="72004"/>
    <lineage>
        <taxon>Eukaryota</taxon>
        <taxon>Metazoa</taxon>
        <taxon>Chordata</taxon>
        <taxon>Craniata</taxon>
        <taxon>Vertebrata</taxon>
        <taxon>Euteleostomi</taxon>
        <taxon>Mammalia</taxon>
        <taxon>Eutheria</taxon>
        <taxon>Laurasiatheria</taxon>
        <taxon>Artiodactyla</taxon>
        <taxon>Ruminantia</taxon>
        <taxon>Pecora</taxon>
        <taxon>Bovidae</taxon>
        <taxon>Bovinae</taxon>
        <taxon>Bos</taxon>
    </lineage>
</organism>
<comment type="caution">
    <text evidence="1">The sequence shown here is derived from an EMBL/GenBank/DDBJ whole genome shotgun (WGS) entry which is preliminary data.</text>
</comment>
<dbReference type="AlphaFoldDB" id="A0A6B0QVF5"/>
<name>A0A6B0QVF5_9CETA</name>
<gene>
    <name evidence="1" type="ORF">E5288_WYG012720</name>
</gene>
<dbReference type="EMBL" id="VBQZ03000006">
    <property type="protein sequence ID" value="MXQ81120.1"/>
    <property type="molecule type" value="Genomic_DNA"/>
</dbReference>